<dbReference type="PANTHER" id="PTHR37019">
    <property type="entry name" value="CHROMOSOME 1, WHOLE GENOME SHOTGUN SEQUENCE"/>
    <property type="match status" value="1"/>
</dbReference>
<feature type="transmembrane region" description="Helical" evidence="1">
    <location>
        <begin position="12"/>
        <end position="32"/>
    </location>
</feature>
<organism evidence="3 4">
    <name type="scientific">Sphagnurus paluster</name>
    <dbReference type="NCBI Taxonomy" id="117069"/>
    <lineage>
        <taxon>Eukaryota</taxon>
        <taxon>Fungi</taxon>
        <taxon>Dikarya</taxon>
        <taxon>Basidiomycota</taxon>
        <taxon>Agaricomycotina</taxon>
        <taxon>Agaricomycetes</taxon>
        <taxon>Agaricomycetidae</taxon>
        <taxon>Agaricales</taxon>
        <taxon>Tricholomatineae</taxon>
        <taxon>Lyophyllaceae</taxon>
        <taxon>Sphagnurus</taxon>
    </lineage>
</organism>
<dbReference type="PANTHER" id="PTHR37019:SF2">
    <property type="entry name" value="EXPERA DOMAIN-CONTAINING PROTEIN"/>
    <property type="match status" value="1"/>
</dbReference>
<sequence>MKQTSAIPDFYYFIFAVYEPFLTFTGFIGAIIDPQGTHNAQAPWRNSSPPPATLPQATIVTIIQLGHVCALVGAVNCFILSAARRHLHDQVALQERIAFALLTPLMVGDLLHLYVTLWALGDQRWNFRNWSPMLWATILLGLTLIIPRIAWHLGVGRYVDSRDGATSRSYMREKR</sequence>
<feature type="domain" description="DUF7704" evidence="2">
    <location>
        <begin position="5"/>
        <end position="155"/>
    </location>
</feature>
<feature type="transmembrane region" description="Helical" evidence="1">
    <location>
        <begin position="52"/>
        <end position="79"/>
    </location>
</feature>
<reference evidence="3" key="2">
    <citation type="submission" date="2021-10" db="EMBL/GenBank/DDBJ databases">
        <title>Phylogenomics reveals ancestral predisposition of the termite-cultivated fungus Termitomyces towards a domesticated lifestyle.</title>
        <authorList>
            <person name="Auxier B."/>
            <person name="Grum-Grzhimaylo A."/>
            <person name="Cardenas M.E."/>
            <person name="Lodge J.D."/>
            <person name="Laessoe T."/>
            <person name="Pedersen O."/>
            <person name="Smith M.E."/>
            <person name="Kuyper T.W."/>
            <person name="Franco-Molano E.A."/>
            <person name="Baroni T.J."/>
            <person name="Aanen D.K."/>
        </authorList>
    </citation>
    <scope>NUCLEOTIDE SEQUENCE</scope>
    <source>
        <strain evidence="3">D49</strain>
    </source>
</reference>
<reference evidence="3" key="1">
    <citation type="submission" date="2021-02" db="EMBL/GenBank/DDBJ databases">
        <authorList>
            <person name="Nieuwenhuis M."/>
            <person name="Van De Peppel L.J.J."/>
        </authorList>
    </citation>
    <scope>NUCLEOTIDE SEQUENCE</scope>
    <source>
        <strain evidence="3">D49</strain>
    </source>
</reference>
<protein>
    <recommendedName>
        <fullName evidence="2">DUF7704 domain-containing protein</fullName>
    </recommendedName>
</protein>
<dbReference type="OrthoDB" id="2937326at2759"/>
<evidence type="ECO:0000259" key="2">
    <source>
        <dbReference type="Pfam" id="PF24803"/>
    </source>
</evidence>
<dbReference type="Pfam" id="PF24803">
    <property type="entry name" value="DUF7704"/>
    <property type="match status" value="1"/>
</dbReference>
<keyword evidence="1" id="KW-0812">Transmembrane</keyword>
<name>A0A9P7FVU7_9AGAR</name>
<evidence type="ECO:0000313" key="4">
    <source>
        <dbReference type="Proteomes" id="UP000717328"/>
    </source>
</evidence>
<feature type="transmembrane region" description="Helical" evidence="1">
    <location>
        <begin position="99"/>
        <end position="121"/>
    </location>
</feature>
<dbReference type="Proteomes" id="UP000717328">
    <property type="component" value="Unassembled WGS sequence"/>
</dbReference>
<dbReference type="AlphaFoldDB" id="A0A9P7FVU7"/>
<accession>A0A9P7FVU7</accession>
<proteinExistence type="predicted"/>
<keyword evidence="1" id="KW-1133">Transmembrane helix</keyword>
<dbReference type="InterPro" id="IPR056121">
    <property type="entry name" value="DUF7704"/>
</dbReference>
<gene>
    <name evidence="3" type="ORF">H0H81_001292</name>
</gene>
<feature type="transmembrane region" description="Helical" evidence="1">
    <location>
        <begin position="133"/>
        <end position="151"/>
    </location>
</feature>
<evidence type="ECO:0000313" key="3">
    <source>
        <dbReference type="EMBL" id="KAG5638195.1"/>
    </source>
</evidence>
<evidence type="ECO:0000256" key="1">
    <source>
        <dbReference type="SAM" id="Phobius"/>
    </source>
</evidence>
<keyword evidence="4" id="KW-1185">Reference proteome</keyword>
<keyword evidence="1" id="KW-0472">Membrane</keyword>
<comment type="caution">
    <text evidence="3">The sequence shown here is derived from an EMBL/GenBank/DDBJ whole genome shotgun (WGS) entry which is preliminary data.</text>
</comment>
<dbReference type="EMBL" id="JABCKI010005775">
    <property type="protein sequence ID" value="KAG5638195.1"/>
    <property type="molecule type" value="Genomic_DNA"/>
</dbReference>